<feature type="domain" description="Transposase DDE" evidence="3">
    <location>
        <begin position="400"/>
        <end position="525"/>
    </location>
</feature>
<evidence type="ECO:0000313" key="16">
    <source>
        <dbReference type="EMBL" id="MBC6994355.1"/>
    </source>
</evidence>
<dbReference type="EMBL" id="JACSIT010000061">
    <property type="protein sequence ID" value="MBC6993291.1"/>
    <property type="molecule type" value="Genomic_DNA"/>
</dbReference>
<dbReference type="InterPro" id="IPR025668">
    <property type="entry name" value="Tnp_DDE_dom"/>
</dbReference>
<evidence type="ECO:0000256" key="1">
    <source>
        <dbReference type="SAM" id="MobiDB-lite"/>
    </source>
</evidence>
<dbReference type="EMBL" id="JACSIT010000139">
    <property type="protein sequence ID" value="MBC6995628.1"/>
    <property type="molecule type" value="Genomic_DNA"/>
</dbReference>
<evidence type="ECO:0000313" key="23">
    <source>
        <dbReference type="EMBL" id="MBC6996678.1"/>
    </source>
</evidence>
<dbReference type="EMBL" id="JACSIT010000093">
    <property type="protein sequence ID" value="MBC6994263.1"/>
    <property type="molecule type" value="Genomic_DNA"/>
</dbReference>
<evidence type="ECO:0000313" key="21">
    <source>
        <dbReference type="EMBL" id="MBC6996048.1"/>
    </source>
</evidence>
<evidence type="ECO:0000313" key="8">
    <source>
        <dbReference type="EMBL" id="MBC6993611.1"/>
    </source>
</evidence>
<evidence type="ECO:0000313" key="13">
    <source>
        <dbReference type="EMBL" id="MBC6994270.1"/>
    </source>
</evidence>
<dbReference type="Pfam" id="PF05598">
    <property type="entry name" value="DUF772"/>
    <property type="match status" value="1"/>
</dbReference>
<evidence type="ECO:0000313" key="20">
    <source>
        <dbReference type="EMBL" id="MBC6995628.1"/>
    </source>
</evidence>
<evidence type="ECO:0000313" key="4">
    <source>
        <dbReference type="EMBL" id="MBC6992620.1"/>
    </source>
</evidence>
<accession>A0A923T5S3</accession>
<dbReference type="EMBL" id="JACSIT010000099">
    <property type="protein sequence ID" value="MBC6994450.1"/>
    <property type="molecule type" value="Genomic_DNA"/>
</dbReference>
<evidence type="ECO:0000313" key="18">
    <source>
        <dbReference type="EMBL" id="MBC6994460.1"/>
    </source>
</evidence>
<dbReference type="InterPro" id="IPR047629">
    <property type="entry name" value="IS1182_transpos"/>
</dbReference>
<dbReference type="EMBL" id="JACSIT010000096">
    <property type="protein sequence ID" value="MBC6994290.1"/>
    <property type="molecule type" value="Genomic_DNA"/>
</dbReference>
<gene>
    <name evidence="4" type="ORF">H9S92_00445</name>
    <name evidence="5" type="ORF">H9S92_02210</name>
    <name evidence="6" type="ORF">H9S92_03445</name>
    <name evidence="7" type="ORF">H9S92_03900</name>
    <name evidence="8" type="ORF">H9S92_05540</name>
    <name evidence="9" type="ORF">H9S92_08680</name>
    <name evidence="10" type="ORF">H9S92_08825</name>
    <name evidence="11" type="ORF">H9S92_08845</name>
    <name evidence="12" type="ORF">H9S92_08855</name>
    <name evidence="13" type="ORF">H9S92_08860</name>
    <name evidence="14" type="ORF">H9S92_08960</name>
    <name evidence="15" type="ORF">H9S92_09130</name>
    <name evidence="16" type="ORF">H9S92_09285</name>
    <name evidence="17" type="ORF">H9S92_09760</name>
    <name evidence="18" type="ORF">H9S92_09810</name>
    <name evidence="19" type="ORF">H9S92_15310</name>
    <name evidence="20" type="ORF">H9S92_15780</name>
    <name evidence="21" type="ORF">H9S92_17900</name>
    <name evidence="22" type="ORF">H9S92_21070</name>
    <name evidence="23" type="ORF">H9S92_21075</name>
</gene>
<dbReference type="EMBL" id="JACSIT010000042">
    <property type="protein sequence ID" value="MBC6992967.1"/>
    <property type="molecule type" value="Genomic_DNA"/>
</dbReference>
<feature type="domain" description="Transposase InsH N-terminal" evidence="2">
    <location>
        <begin position="23"/>
        <end position="112"/>
    </location>
</feature>
<feature type="region of interest" description="Disordered" evidence="1">
    <location>
        <begin position="189"/>
        <end position="208"/>
    </location>
</feature>
<dbReference type="EMBL" id="JACSIT010000139">
    <property type="protein sequence ID" value="MBC6995537.1"/>
    <property type="molecule type" value="Genomic_DNA"/>
</dbReference>
<protein>
    <submittedName>
        <fullName evidence="4">IS1182 family transposase</fullName>
    </submittedName>
</protein>
<sequence length="546" mass="61423">MSTKRAVFKPDLQNQGLLFPPHLADMVPPHHKARLISQIIDGMNIDSILSTYLGGGSSAYSPRMLLKVLVYAYSDRVYSSRSIEKACYENVCYMWLSGMSTPDHNTINNFRKHRMGGRVKEVFAHVLLTLHEQGYVKLDDYFLDGTILESVAGRYTFVWKSNVERYKKSVLDQIGMIVSQIDALCEKADKEDEQAADGDDQGDKLSDSAAVQETIDRLNKALESQSPSTKEEAKEVKKAKTKLKNLESKSLPKLQEYERQQELLGDRSSYSKTDHGATFMRPKDDHLGNGELKPGYNAQVGTENHFVVNWTMHQTPSDAACLIPHLEDTESILSQIGLNLPKAITADAGYGNEEAYRYCEGKEIEAYLKYPGYYKEEQGVLKAPFAPSQLYYNEEQNVLICPMGQHMTYCGEGEEKTASGYIRETSKYKAVNCIGCPLRGMCHKQDGNRVVTISHKGQSYRQQARARLSTKEGRAKCLRRNAEVEGFFGNLKANLGRRRFTLKGLTGVNIEMGLLSIATNLRRLHKLSIEQGRSLLTPVVQRAQMT</sequence>
<evidence type="ECO:0000313" key="15">
    <source>
        <dbReference type="EMBL" id="MBC6994324.1"/>
    </source>
</evidence>
<dbReference type="EMBL" id="JACSIT010000097">
    <property type="protein sequence ID" value="MBC6994324.1"/>
    <property type="molecule type" value="Genomic_DNA"/>
</dbReference>
<keyword evidence="24" id="KW-1185">Reference proteome</keyword>
<evidence type="ECO:0000313" key="14">
    <source>
        <dbReference type="EMBL" id="MBC6994290.1"/>
    </source>
</evidence>
<dbReference type="EMBL" id="JACSIT010000095">
    <property type="protein sequence ID" value="MBC6994270.1"/>
    <property type="molecule type" value="Genomic_DNA"/>
</dbReference>
<dbReference type="EMBL" id="JACSIT010000030">
    <property type="protein sequence ID" value="MBC6992620.1"/>
    <property type="molecule type" value="Genomic_DNA"/>
</dbReference>
<dbReference type="InterPro" id="IPR008490">
    <property type="entry name" value="Transposase_InsH_N"/>
</dbReference>
<evidence type="ECO:0000313" key="11">
    <source>
        <dbReference type="EMBL" id="MBC6994267.1"/>
    </source>
</evidence>
<comment type="caution">
    <text evidence="4">The sequence shown here is derived from an EMBL/GenBank/DDBJ whole genome shotgun (WGS) entry which is preliminary data.</text>
</comment>
<organism evidence="4 24">
    <name type="scientific">Neolewinella lacunae</name>
    <dbReference type="NCBI Taxonomy" id="1517758"/>
    <lineage>
        <taxon>Bacteria</taxon>
        <taxon>Pseudomonadati</taxon>
        <taxon>Bacteroidota</taxon>
        <taxon>Saprospiria</taxon>
        <taxon>Saprospirales</taxon>
        <taxon>Lewinellaceae</taxon>
        <taxon>Neolewinella</taxon>
    </lineage>
</organism>
<feature type="compositionally biased region" description="Acidic residues" evidence="1">
    <location>
        <begin position="191"/>
        <end position="200"/>
    </location>
</feature>
<dbReference type="EMBL" id="JACSIT010000094">
    <property type="protein sequence ID" value="MBC6994269.1"/>
    <property type="molecule type" value="Genomic_DNA"/>
</dbReference>
<dbReference type="EMBL" id="JACSIT010000100">
    <property type="protein sequence ID" value="MBC6994460.1"/>
    <property type="molecule type" value="Genomic_DNA"/>
</dbReference>
<evidence type="ECO:0000313" key="12">
    <source>
        <dbReference type="EMBL" id="MBC6994269.1"/>
    </source>
</evidence>
<evidence type="ECO:0000313" key="10">
    <source>
        <dbReference type="EMBL" id="MBC6994263.1"/>
    </source>
</evidence>
<dbReference type="Pfam" id="PF13751">
    <property type="entry name" value="DDE_Tnp_1_6"/>
    <property type="match status" value="1"/>
</dbReference>
<evidence type="ECO:0000313" key="7">
    <source>
        <dbReference type="EMBL" id="MBC6993291.1"/>
    </source>
</evidence>
<dbReference type="NCBIfam" id="NF033551">
    <property type="entry name" value="transpos_IS1182"/>
    <property type="match status" value="1"/>
</dbReference>
<dbReference type="EMBL" id="JACSIT010000068">
    <property type="protein sequence ID" value="MBC6993611.1"/>
    <property type="molecule type" value="Genomic_DNA"/>
</dbReference>
<dbReference type="AlphaFoldDB" id="A0A923T5S3"/>
<dbReference type="RefSeq" id="WP_187464761.1">
    <property type="nucleotide sequence ID" value="NZ_JACSIT010000030.1"/>
</dbReference>
<dbReference type="EMBL" id="JACSIT010000153">
    <property type="protein sequence ID" value="MBC6996677.1"/>
    <property type="molecule type" value="Genomic_DNA"/>
</dbReference>
<dbReference type="EMBL" id="JACSIT010000094">
    <property type="protein sequence ID" value="MBC6994267.1"/>
    <property type="molecule type" value="Genomic_DNA"/>
</dbReference>
<evidence type="ECO:0000313" key="9">
    <source>
        <dbReference type="EMBL" id="MBC6994234.1"/>
    </source>
</evidence>
<proteinExistence type="predicted"/>
<evidence type="ECO:0000259" key="3">
    <source>
        <dbReference type="Pfam" id="PF13751"/>
    </source>
</evidence>
<dbReference type="PANTHER" id="PTHR33408:SF2">
    <property type="entry name" value="TRANSPOSASE DDE DOMAIN-CONTAINING PROTEIN"/>
    <property type="match status" value="1"/>
</dbReference>
<dbReference type="PANTHER" id="PTHR33408">
    <property type="entry name" value="TRANSPOSASE"/>
    <property type="match status" value="1"/>
</dbReference>
<reference evidence="4" key="1">
    <citation type="submission" date="2020-08" db="EMBL/GenBank/DDBJ databases">
        <title>Lewinella bacteria from marine environments.</title>
        <authorList>
            <person name="Zhong Y."/>
        </authorList>
    </citation>
    <scope>NUCLEOTIDE SEQUENCE</scope>
    <source>
        <strain evidence="4">KCTC 42187</strain>
    </source>
</reference>
<evidence type="ECO:0000313" key="19">
    <source>
        <dbReference type="EMBL" id="MBC6995537.1"/>
    </source>
</evidence>
<evidence type="ECO:0000313" key="5">
    <source>
        <dbReference type="EMBL" id="MBC6992967.1"/>
    </source>
</evidence>
<name>A0A923T5S3_9BACT</name>
<evidence type="ECO:0000313" key="24">
    <source>
        <dbReference type="Proteomes" id="UP000650081"/>
    </source>
</evidence>
<dbReference type="EMBL" id="JACSIT010000154">
    <property type="protein sequence ID" value="MBC6996678.1"/>
    <property type="molecule type" value="Genomic_DNA"/>
</dbReference>
<dbReference type="EMBL" id="JACSIT010000092">
    <property type="protein sequence ID" value="MBC6994234.1"/>
    <property type="molecule type" value="Genomic_DNA"/>
</dbReference>
<dbReference type="EMBL" id="JACSIT010000057">
    <property type="protein sequence ID" value="MBC6993202.1"/>
    <property type="molecule type" value="Genomic_DNA"/>
</dbReference>
<dbReference type="EMBL" id="JACSIT010000148">
    <property type="protein sequence ID" value="MBC6996048.1"/>
    <property type="molecule type" value="Genomic_DNA"/>
</dbReference>
<evidence type="ECO:0000313" key="6">
    <source>
        <dbReference type="EMBL" id="MBC6993202.1"/>
    </source>
</evidence>
<dbReference type="EMBL" id="JACSIT010000098">
    <property type="protein sequence ID" value="MBC6994355.1"/>
    <property type="molecule type" value="Genomic_DNA"/>
</dbReference>
<evidence type="ECO:0000313" key="22">
    <source>
        <dbReference type="EMBL" id="MBC6996677.1"/>
    </source>
</evidence>
<evidence type="ECO:0000259" key="2">
    <source>
        <dbReference type="Pfam" id="PF05598"/>
    </source>
</evidence>
<dbReference type="Proteomes" id="UP000650081">
    <property type="component" value="Unassembled WGS sequence"/>
</dbReference>
<evidence type="ECO:0000313" key="17">
    <source>
        <dbReference type="EMBL" id="MBC6994450.1"/>
    </source>
</evidence>